<evidence type="ECO:0000256" key="3">
    <source>
        <dbReference type="ARBA" id="ARBA00022448"/>
    </source>
</evidence>
<dbReference type="HOGENOM" id="CLU_012817_10_6_4"/>
<keyword evidence="5" id="KW-0812">Transmembrane</keyword>
<accession>S6B1X9</accession>
<keyword evidence="10" id="KW-1185">Reference proteome</keyword>
<keyword evidence="7" id="KW-0998">Cell outer membrane</keyword>
<evidence type="ECO:0000256" key="6">
    <source>
        <dbReference type="ARBA" id="ARBA00023136"/>
    </source>
</evidence>
<evidence type="ECO:0008006" key="11">
    <source>
        <dbReference type="Google" id="ProtNLM"/>
    </source>
</evidence>
<evidence type="ECO:0000313" key="10">
    <source>
        <dbReference type="Proteomes" id="UP000015559"/>
    </source>
</evidence>
<evidence type="ECO:0000256" key="7">
    <source>
        <dbReference type="ARBA" id="ARBA00023237"/>
    </source>
</evidence>
<dbReference type="AlphaFoldDB" id="S6B1X9"/>
<proteinExistence type="inferred from homology"/>
<dbReference type="STRING" id="1163617.SCD_n00831"/>
<dbReference type="PANTHER" id="PTHR30026:SF20">
    <property type="entry name" value="OUTER MEMBRANE PROTEIN TOLC"/>
    <property type="match status" value="1"/>
</dbReference>
<dbReference type="GO" id="GO:1990281">
    <property type="term" value="C:efflux pump complex"/>
    <property type="evidence" value="ECO:0007669"/>
    <property type="project" value="TreeGrafter"/>
</dbReference>
<comment type="similarity">
    <text evidence="2">Belongs to the outer membrane factor (OMF) (TC 1.B.17) family.</text>
</comment>
<keyword evidence="3" id="KW-0813">Transport</keyword>
<gene>
    <name evidence="9" type="ORF">SCD_n00831</name>
</gene>
<protein>
    <recommendedName>
        <fullName evidence="11">Outer membrane efflux protein</fullName>
    </recommendedName>
</protein>
<name>S6B1X9_SULDS</name>
<dbReference type="Gene3D" id="1.20.1600.10">
    <property type="entry name" value="Outer membrane efflux proteins (OEP)"/>
    <property type="match status" value="1"/>
</dbReference>
<dbReference type="InterPro" id="IPR051906">
    <property type="entry name" value="TolC-like"/>
</dbReference>
<sequence>MIFPRIGIALVLMVWLVPHGWSAPAGKRLTLNEALAAAAAAHPDLRLAEADRAAALAEQEAAAARSDLSVSVEAGLRQARPSSGPDASLSDNSIRLNARKNLYDFGRTALYEQAAKSTVDAREAGLLEARERRRIEVMARFFSVLAADMQFVADNEFMAVAYVSVDNARDRLKVGQISATELAELESRYQDILVRRNASQARSRLARAQLANAMNQPGQLAAELEDPKLTANNSALPDYEALLPIMQENNPRLRTQLALLEASSQRMEALRAENSPSLDAEVEAAGYSRETATRDNLRAGVVLTWPVYQGRRVSAQLAREQAQFHKLQADADKLRMDLAEALLEVWAEVDQLQRSVRAAARKQVDYRDLALERARGQYEVELKTNLGDAMAATMEAKLRERRTEYQLALAIARVKALLGKPLESIAKEEGRTK</sequence>
<dbReference type="GO" id="GO:0009279">
    <property type="term" value="C:cell outer membrane"/>
    <property type="evidence" value="ECO:0007669"/>
    <property type="project" value="UniProtKB-SubCell"/>
</dbReference>
<dbReference type="KEGG" id="sdr:SCD_n00831"/>
<evidence type="ECO:0000256" key="4">
    <source>
        <dbReference type="ARBA" id="ARBA00022452"/>
    </source>
</evidence>
<dbReference type="eggNOG" id="COG1538">
    <property type="taxonomic scope" value="Bacteria"/>
</dbReference>
<feature type="coiled-coil region" evidence="8">
    <location>
        <begin position="317"/>
        <end position="344"/>
    </location>
</feature>
<evidence type="ECO:0000256" key="8">
    <source>
        <dbReference type="SAM" id="Coils"/>
    </source>
</evidence>
<reference evidence="9 10" key="1">
    <citation type="journal article" date="2012" name="Appl. Environ. Microbiol.">
        <title>Draft genome sequence of a psychrotolerant sulfur-oxidizing bacterium, Sulfuricella denitrificans skB26, and proteomic insights into cold adaptation.</title>
        <authorList>
            <person name="Watanabe T."/>
            <person name="Kojima H."/>
            <person name="Fukui M."/>
        </authorList>
    </citation>
    <scope>NUCLEOTIDE SEQUENCE [LARGE SCALE GENOMIC DNA]</scope>
    <source>
        <strain evidence="10">skB26</strain>
    </source>
</reference>
<organism evidence="9 10">
    <name type="scientific">Sulfuricella denitrificans (strain DSM 22764 / NBRC 105220 / skB26)</name>
    <dbReference type="NCBI Taxonomy" id="1163617"/>
    <lineage>
        <taxon>Bacteria</taxon>
        <taxon>Pseudomonadati</taxon>
        <taxon>Pseudomonadota</taxon>
        <taxon>Betaproteobacteria</taxon>
        <taxon>Nitrosomonadales</taxon>
        <taxon>Sulfuricellaceae</taxon>
        <taxon>Sulfuricella</taxon>
    </lineage>
</organism>
<evidence type="ECO:0000256" key="5">
    <source>
        <dbReference type="ARBA" id="ARBA00022692"/>
    </source>
</evidence>
<dbReference type="Pfam" id="PF02321">
    <property type="entry name" value="OEP"/>
    <property type="match status" value="1"/>
</dbReference>
<keyword evidence="4" id="KW-1134">Transmembrane beta strand</keyword>
<keyword evidence="8" id="KW-0175">Coiled coil</keyword>
<comment type="subcellular location">
    <subcellularLocation>
        <location evidence="1">Cell outer membrane</location>
    </subcellularLocation>
</comment>
<dbReference type="SUPFAM" id="SSF56954">
    <property type="entry name" value="Outer membrane efflux proteins (OEP)"/>
    <property type="match status" value="1"/>
</dbReference>
<dbReference type="EMBL" id="AP013066">
    <property type="protein sequence ID" value="BAN34672.1"/>
    <property type="molecule type" value="Genomic_DNA"/>
</dbReference>
<dbReference type="GO" id="GO:0015562">
    <property type="term" value="F:efflux transmembrane transporter activity"/>
    <property type="evidence" value="ECO:0007669"/>
    <property type="project" value="InterPro"/>
</dbReference>
<keyword evidence="6" id="KW-0472">Membrane</keyword>
<evidence type="ECO:0000313" key="9">
    <source>
        <dbReference type="EMBL" id="BAN34672.1"/>
    </source>
</evidence>
<evidence type="ECO:0000256" key="2">
    <source>
        <dbReference type="ARBA" id="ARBA00007613"/>
    </source>
</evidence>
<evidence type="ECO:0000256" key="1">
    <source>
        <dbReference type="ARBA" id="ARBA00004442"/>
    </source>
</evidence>
<dbReference type="InterPro" id="IPR003423">
    <property type="entry name" value="OMP_efflux"/>
</dbReference>
<dbReference type="PANTHER" id="PTHR30026">
    <property type="entry name" value="OUTER MEMBRANE PROTEIN TOLC"/>
    <property type="match status" value="1"/>
</dbReference>
<dbReference type="Proteomes" id="UP000015559">
    <property type="component" value="Chromosome"/>
</dbReference>
<dbReference type="GO" id="GO:0015288">
    <property type="term" value="F:porin activity"/>
    <property type="evidence" value="ECO:0007669"/>
    <property type="project" value="TreeGrafter"/>
</dbReference>
<dbReference type="RefSeq" id="WP_009206381.1">
    <property type="nucleotide sequence ID" value="NC_022357.1"/>
</dbReference>